<proteinExistence type="predicted"/>
<feature type="transmembrane region" description="Helical" evidence="6">
    <location>
        <begin position="135"/>
        <end position="155"/>
    </location>
</feature>
<dbReference type="EMBL" id="PYLZ01000003">
    <property type="protein sequence ID" value="PSW25270.1"/>
    <property type="molecule type" value="Genomic_DNA"/>
</dbReference>
<keyword evidence="3" id="KW-0597">Phosphoprotein</keyword>
<dbReference type="SUPFAM" id="SSF55874">
    <property type="entry name" value="ATPase domain of HSP90 chaperone/DNA topoisomerase II/histidine kinase"/>
    <property type="match status" value="1"/>
</dbReference>
<dbReference type="Proteomes" id="UP000240481">
    <property type="component" value="Unassembled WGS sequence"/>
</dbReference>
<keyword evidence="6" id="KW-0472">Membrane</keyword>
<evidence type="ECO:0000256" key="1">
    <source>
        <dbReference type="ARBA" id="ARBA00000085"/>
    </source>
</evidence>
<organism evidence="8 9">
    <name type="scientific">Photobacterium swingsii</name>
    <dbReference type="NCBI Taxonomy" id="680026"/>
    <lineage>
        <taxon>Bacteria</taxon>
        <taxon>Pseudomonadati</taxon>
        <taxon>Pseudomonadota</taxon>
        <taxon>Gammaproteobacteria</taxon>
        <taxon>Vibrionales</taxon>
        <taxon>Vibrionaceae</taxon>
        <taxon>Photobacterium</taxon>
    </lineage>
</organism>
<dbReference type="InterPro" id="IPR005467">
    <property type="entry name" value="His_kinase_dom"/>
</dbReference>
<dbReference type="InterPro" id="IPR003661">
    <property type="entry name" value="HisK_dim/P_dom"/>
</dbReference>
<dbReference type="SMART" id="SM00388">
    <property type="entry name" value="HisKA"/>
    <property type="match status" value="1"/>
</dbReference>
<dbReference type="Pfam" id="PF00512">
    <property type="entry name" value="HisKA"/>
    <property type="match status" value="1"/>
</dbReference>
<evidence type="ECO:0000259" key="7">
    <source>
        <dbReference type="PROSITE" id="PS50109"/>
    </source>
</evidence>
<dbReference type="PANTHER" id="PTHR45436">
    <property type="entry name" value="SENSOR HISTIDINE KINASE YKOH"/>
    <property type="match status" value="1"/>
</dbReference>
<feature type="domain" description="Histidine kinase" evidence="7">
    <location>
        <begin position="264"/>
        <end position="456"/>
    </location>
</feature>
<dbReference type="CDD" id="cd00082">
    <property type="entry name" value="HisKA"/>
    <property type="match status" value="1"/>
</dbReference>
<dbReference type="AlphaFoldDB" id="A0A0J8Y262"/>
<evidence type="ECO:0000256" key="3">
    <source>
        <dbReference type="ARBA" id="ARBA00022553"/>
    </source>
</evidence>
<dbReference type="EC" id="2.7.13.3" evidence="2"/>
<dbReference type="Gene3D" id="6.10.340.10">
    <property type="match status" value="1"/>
</dbReference>
<dbReference type="Gene3D" id="1.10.287.130">
    <property type="match status" value="1"/>
</dbReference>
<evidence type="ECO:0000313" key="8">
    <source>
        <dbReference type="EMBL" id="PSW25270.1"/>
    </source>
</evidence>
<keyword evidence="4" id="KW-0808">Transferase</keyword>
<comment type="catalytic activity">
    <reaction evidence="1">
        <text>ATP + protein L-histidine = ADP + protein N-phospho-L-histidine.</text>
        <dbReference type="EC" id="2.7.13.3"/>
    </reaction>
</comment>
<dbReference type="STRING" id="680026.AB733_02355"/>
<sequence length="459" mass="52092">MSFKLRLLLLTSFWFALSAILIGSFITLQQTHTKQRTQQMLHRDLAAHMRDDNPLMEGTNYNPKALKSIFHTLMLLGPDFEIYFLDQQGNIRSHAAPEGKIIQTKVALKPIEQFLTQQAFPILGDDPRTPSQKKVFSVAPITEFGSVVGYLYVVIGSEQRSLLNAEFSVLPIAHILSLAMVLIFTFSMLTYWLVKRTLLTPIATMSQSLQAQTQNNFCLQASFTEQAPELRGIGQHFYQMSQRIQRQFLQLQLQEKTRRELLIQLSHDLKTPLSSVLGYLETWQLQQTAPNPLITTAHRNAQKLATQLEQQLKLARSQRSQPEPHFETIALEPIIQESIESLNIIANRKAILIQFVMQEEAQILGDKQLLQRLFANLLENALRHAPSNSDIKIMATNSKRGVHVSVQNHIDPHAPTGDLGVGTKIIQSILALHHSKLSTQESSDHYSQSFLLPMKHHTH</sequence>
<accession>A0A0J8Y262</accession>
<dbReference type="InterPro" id="IPR036097">
    <property type="entry name" value="HisK_dim/P_sf"/>
</dbReference>
<dbReference type="PROSITE" id="PS50109">
    <property type="entry name" value="HIS_KIN"/>
    <property type="match status" value="1"/>
</dbReference>
<gene>
    <name evidence="8" type="ORF">C9I94_06315</name>
</gene>
<evidence type="ECO:0000256" key="5">
    <source>
        <dbReference type="ARBA" id="ARBA00022777"/>
    </source>
</evidence>
<dbReference type="Gene3D" id="3.30.565.10">
    <property type="entry name" value="Histidine kinase-like ATPase, C-terminal domain"/>
    <property type="match status" value="1"/>
</dbReference>
<dbReference type="InterPro" id="IPR036890">
    <property type="entry name" value="HATPase_C_sf"/>
</dbReference>
<dbReference type="InterPro" id="IPR050428">
    <property type="entry name" value="TCS_sensor_his_kinase"/>
</dbReference>
<evidence type="ECO:0000256" key="6">
    <source>
        <dbReference type="SAM" id="Phobius"/>
    </source>
</evidence>
<dbReference type="GO" id="GO:0000155">
    <property type="term" value="F:phosphorelay sensor kinase activity"/>
    <property type="evidence" value="ECO:0007669"/>
    <property type="project" value="InterPro"/>
</dbReference>
<name>A0A0J8Y262_9GAMM</name>
<evidence type="ECO:0000256" key="2">
    <source>
        <dbReference type="ARBA" id="ARBA00012438"/>
    </source>
</evidence>
<reference evidence="8 9" key="1">
    <citation type="submission" date="2018-01" db="EMBL/GenBank/DDBJ databases">
        <title>Whole genome sequencing of Histamine producing bacteria.</title>
        <authorList>
            <person name="Butler K."/>
        </authorList>
    </citation>
    <scope>NUCLEOTIDE SEQUENCE [LARGE SCALE GENOMIC DNA]</scope>
    <source>
        <strain evidence="8 9">DSM 24669</strain>
    </source>
</reference>
<dbReference type="RefSeq" id="WP_048897333.1">
    <property type="nucleotide sequence ID" value="NZ_AP024853.1"/>
</dbReference>
<keyword evidence="5 8" id="KW-0418">Kinase</keyword>
<protein>
    <recommendedName>
        <fullName evidence="2">histidine kinase</fullName>
        <ecNumber evidence="2">2.7.13.3</ecNumber>
    </recommendedName>
</protein>
<dbReference type="SUPFAM" id="SSF47384">
    <property type="entry name" value="Homodimeric domain of signal transducing histidine kinase"/>
    <property type="match status" value="1"/>
</dbReference>
<keyword evidence="6" id="KW-0812">Transmembrane</keyword>
<comment type="caution">
    <text evidence="8">The sequence shown here is derived from an EMBL/GenBank/DDBJ whole genome shotgun (WGS) entry which is preliminary data.</text>
</comment>
<dbReference type="OrthoDB" id="9804645at2"/>
<dbReference type="PANTHER" id="PTHR45436:SF5">
    <property type="entry name" value="SENSOR HISTIDINE KINASE TRCS"/>
    <property type="match status" value="1"/>
</dbReference>
<keyword evidence="6" id="KW-1133">Transmembrane helix</keyword>
<keyword evidence="9" id="KW-1185">Reference proteome</keyword>
<evidence type="ECO:0000256" key="4">
    <source>
        <dbReference type="ARBA" id="ARBA00022679"/>
    </source>
</evidence>
<feature type="transmembrane region" description="Helical" evidence="6">
    <location>
        <begin position="167"/>
        <end position="194"/>
    </location>
</feature>
<evidence type="ECO:0000313" key="9">
    <source>
        <dbReference type="Proteomes" id="UP000240481"/>
    </source>
</evidence>